<feature type="region of interest" description="Disordered" evidence="1">
    <location>
        <begin position="263"/>
        <end position="282"/>
    </location>
</feature>
<feature type="domain" description="DH" evidence="2">
    <location>
        <begin position="109"/>
        <end position="364"/>
    </location>
</feature>
<dbReference type="Pfam" id="PF00621">
    <property type="entry name" value="RhoGEF"/>
    <property type="match status" value="1"/>
</dbReference>
<dbReference type="OrthoDB" id="660555at2759"/>
<dbReference type="PROSITE" id="PS00741">
    <property type="entry name" value="DH_1"/>
    <property type="match status" value="1"/>
</dbReference>
<dbReference type="InterPro" id="IPR051092">
    <property type="entry name" value="FYVE_RhoGEF_PH"/>
</dbReference>
<dbReference type="EMBL" id="LGAV01000005">
    <property type="protein sequence ID" value="KOS13719.1"/>
    <property type="molecule type" value="Genomic_DNA"/>
</dbReference>
<dbReference type="InterPro" id="IPR011993">
    <property type="entry name" value="PH-like_dom_sf"/>
</dbReference>
<dbReference type="SMART" id="SM00325">
    <property type="entry name" value="RhoGEF"/>
    <property type="match status" value="1"/>
</dbReference>
<dbReference type="RefSeq" id="XP_017991351.1">
    <property type="nucleotide sequence ID" value="XM_018136397.1"/>
</dbReference>
<dbReference type="GO" id="GO:0005737">
    <property type="term" value="C:cytoplasm"/>
    <property type="evidence" value="ECO:0007669"/>
    <property type="project" value="TreeGrafter"/>
</dbReference>
<dbReference type="STRING" id="77020.A0A0M9VNU0"/>
<dbReference type="GO" id="GO:0035556">
    <property type="term" value="P:intracellular signal transduction"/>
    <property type="evidence" value="ECO:0007669"/>
    <property type="project" value="InterPro"/>
</dbReference>
<evidence type="ECO:0000313" key="4">
    <source>
        <dbReference type="Proteomes" id="UP000037751"/>
    </source>
</evidence>
<keyword evidence="4" id="KW-1185">Reference proteome</keyword>
<dbReference type="GeneID" id="28728272"/>
<proteinExistence type="predicted"/>
<dbReference type="PANTHER" id="PTHR12673:SF270">
    <property type="entry name" value="FYVE-TYPE DOMAIN-CONTAINING PROTEIN"/>
    <property type="match status" value="1"/>
</dbReference>
<gene>
    <name evidence="3" type="ORF">Malapachy_1901</name>
</gene>
<dbReference type="CDD" id="cd00160">
    <property type="entry name" value="RhoGEF"/>
    <property type="match status" value="1"/>
</dbReference>
<dbReference type="Proteomes" id="UP000037751">
    <property type="component" value="Unassembled WGS sequence"/>
</dbReference>
<comment type="caution">
    <text evidence="3">The sequence shown here is derived from an EMBL/GenBank/DDBJ whole genome shotgun (WGS) entry which is preliminary data.</text>
</comment>
<evidence type="ECO:0000256" key="1">
    <source>
        <dbReference type="SAM" id="MobiDB-lite"/>
    </source>
</evidence>
<evidence type="ECO:0000313" key="3">
    <source>
        <dbReference type="EMBL" id="KOS13719.1"/>
    </source>
</evidence>
<sequence>MNTLNWFASQGTSYVRQLKQYFKDLDALNPARHQDAFLSAPWTNSGATASTGLSTSSLLMISNTTENTPNVTPGEVPMRGGILEEAGESVLSSRASYSADQEVREDASKRFKILCEVIETEQTYVTGLNELMDIYVRRARHSTDPSGDDRVLPLSMERRIFGHVEGIVQFHRDAFLPSLLEATKPLWSMHTTDPTLYAKQTAQVAVDVGNVFSQHAAYFKMYMNYVNQYDSSVQAISRWSEPTLTRTRQALRTPSASFSNIGQRLLNSDTSQSDDRIEDSSHLSNSDLRKFQHYLRKCREDPRHSQINLEGYLLLPIQRIPRYRLLLEQLVRCTGHDMLPDTDQEALARALAHISLVASWVNEGKRQSEQGRRLLQWQSKLRGTFSAPLVQPHRRLICDGPLRLRRVSKRVGQSMETVNDEDVLEQTSLDMPIQLILCNDLAVIVSSPQAEDLTPSRRSSLNATDPDLVDVTAVFKPQAHTSPPGTVKDALLPPASLVGQLHLRVVDSRHVFYFTASSHREAARWRAVINAQPF</sequence>
<dbReference type="GO" id="GO:0005085">
    <property type="term" value="F:guanyl-nucleotide exchange factor activity"/>
    <property type="evidence" value="ECO:0007669"/>
    <property type="project" value="InterPro"/>
</dbReference>
<dbReference type="VEuPathDB" id="FungiDB:Malapachy_1901"/>
<dbReference type="PROSITE" id="PS50010">
    <property type="entry name" value="DH_2"/>
    <property type="match status" value="1"/>
</dbReference>
<dbReference type="InterPro" id="IPR000219">
    <property type="entry name" value="DH_dom"/>
</dbReference>
<dbReference type="AlphaFoldDB" id="A0A0M9VNU0"/>
<reference evidence="3 4" key="1">
    <citation type="submission" date="2015-07" db="EMBL/GenBank/DDBJ databases">
        <title>Draft Genome Sequence of Malassezia furfur CBS1878 and Malassezia pachydermatis CBS1879.</title>
        <authorList>
            <person name="Triana S."/>
            <person name="Ohm R."/>
            <person name="Gonzalez A."/>
            <person name="DeCock H."/>
            <person name="Restrepo S."/>
            <person name="Celis A."/>
        </authorList>
    </citation>
    <scope>NUCLEOTIDE SEQUENCE [LARGE SCALE GENOMIC DNA]</scope>
    <source>
        <strain evidence="3 4">CBS 1879</strain>
    </source>
</reference>
<dbReference type="PANTHER" id="PTHR12673">
    <property type="entry name" value="FACIOGENITAL DYSPLASIA PROTEIN"/>
    <property type="match status" value="1"/>
</dbReference>
<dbReference type="SUPFAM" id="SSF48065">
    <property type="entry name" value="DBL homology domain (DH-domain)"/>
    <property type="match status" value="1"/>
</dbReference>
<dbReference type="InterPro" id="IPR001331">
    <property type="entry name" value="GDS_CDC24_CS"/>
</dbReference>
<name>A0A0M9VNU0_9BASI</name>
<accession>A0A0M9VNU0</accession>
<dbReference type="InterPro" id="IPR035899">
    <property type="entry name" value="DBL_dom_sf"/>
</dbReference>
<protein>
    <submittedName>
        <fullName evidence="3">Fyve finger containing protein</fullName>
    </submittedName>
</protein>
<evidence type="ECO:0000259" key="2">
    <source>
        <dbReference type="PROSITE" id="PS50010"/>
    </source>
</evidence>
<dbReference type="Gene3D" id="1.20.900.10">
    <property type="entry name" value="Dbl homology (DH) domain"/>
    <property type="match status" value="1"/>
</dbReference>
<organism evidence="3 4">
    <name type="scientific">Malassezia pachydermatis</name>
    <dbReference type="NCBI Taxonomy" id="77020"/>
    <lineage>
        <taxon>Eukaryota</taxon>
        <taxon>Fungi</taxon>
        <taxon>Dikarya</taxon>
        <taxon>Basidiomycota</taxon>
        <taxon>Ustilaginomycotina</taxon>
        <taxon>Malasseziomycetes</taxon>
        <taxon>Malasseziales</taxon>
        <taxon>Malasseziaceae</taxon>
        <taxon>Malassezia</taxon>
    </lineage>
</organism>
<dbReference type="Gene3D" id="2.30.29.30">
    <property type="entry name" value="Pleckstrin-homology domain (PH domain)/Phosphotyrosine-binding domain (PTB)"/>
    <property type="match status" value="1"/>
</dbReference>